<dbReference type="InterPro" id="IPR052026">
    <property type="entry name" value="ExeA_AAA_ATPase_DNA-bind"/>
</dbReference>
<evidence type="ECO:0000313" key="2">
    <source>
        <dbReference type="EMBL" id="RCS73930.1"/>
    </source>
</evidence>
<dbReference type="InterPro" id="IPR036366">
    <property type="entry name" value="PGBDSf"/>
</dbReference>
<dbReference type="GeneID" id="303189299"/>
<name>A0A368LPV1_9VIBR</name>
<accession>A0A368LPV1</accession>
<sequence>MYKDFFGLSELPFTIVPSSRYIFLSARHREAMNHLQAGLGGGGGFALLTGEVGTGKTTVSKALLSVLDANIKTGLILNPTYTSTELLESICDEFSIEYQTPASLKTLTQSIYQYLLNNHAQGIQTLLLIDEAQHLSADVLEQLRLLTNLETESQKLLRVLLIGQPELQYKLQTEELRQLAQRITGRYHLLPLTSQEVAQYIQFRLQVAGCRYDVFSGKAIKLIAKHTQGVPRLINLVCDKCMLYAYYGGEASVSGDIADKACEDIMTFQRPIGSHNPLAHSGVHSPDSFLKPAVPYLLSLAIGIALAVGAWIVVPRFISVPEFISEVNTVSSEHRVLSEVDSSESLSVDSPTLMNQISEHRQSLPTAGVSKEDDLSRVDEVILPFVYQSHNPIVAMQTLFSLWGYQVSSHDANCRDAERGELYCYQQSGNISNLAIINRPAMLTLQDQYRTYFSVLYRLTDSHAQLLLAGKRVEVPIEWLKQHWTGEYQLLWHSDMAGQTLKLHSQGDEVVKLNRSLSQVLGEPLGTKDRFDQTVKAKVEAFQMWQGINVDGIAGKETLMLLDSYVNENAPVIVAKQDSGVNK</sequence>
<dbReference type="Proteomes" id="UP000252479">
    <property type="component" value="Unassembled WGS sequence"/>
</dbReference>
<dbReference type="InterPro" id="IPR036365">
    <property type="entry name" value="PGBD-like_sf"/>
</dbReference>
<dbReference type="PANTHER" id="PTHR35894">
    <property type="entry name" value="GENERAL SECRETION PATHWAY PROTEIN A-RELATED"/>
    <property type="match status" value="1"/>
</dbReference>
<dbReference type="Pfam" id="PF21327">
    <property type="entry name" value="GspA_C39-like"/>
    <property type="match status" value="1"/>
</dbReference>
<dbReference type="InterPro" id="IPR003593">
    <property type="entry name" value="AAA+_ATPase"/>
</dbReference>
<dbReference type="Pfam" id="PF01471">
    <property type="entry name" value="PG_binding_1"/>
    <property type="match status" value="1"/>
</dbReference>
<proteinExistence type="predicted"/>
<dbReference type="EMBL" id="QPGL01000001">
    <property type="protein sequence ID" value="RCS73930.1"/>
    <property type="molecule type" value="Genomic_DNA"/>
</dbReference>
<dbReference type="AlphaFoldDB" id="A0A368LPV1"/>
<gene>
    <name evidence="2" type="ORF">CIK83_10210</name>
</gene>
<dbReference type="InterPro" id="IPR002477">
    <property type="entry name" value="Peptidoglycan-bd-like"/>
</dbReference>
<protein>
    <submittedName>
        <fullName evidence="2">General secretion pathway protein GspA</fullName>
    </submittedName>
</protein>
<keyword evidence="3" id="KW-1185">Reference proteome</keyword>
<dbReference type="Gene3D" id="3.90.70.10">
    <property type="entry name" value="Cysteine proteinases"/>
    <property type="match status" value="1"/>
</dbReference>
<dbReference type="InterPro" id="IPR049945">
    <property type="entry name" value="AAA_22"/>
</dbReference>
<evidence type="ECO:0000259" key="1">
    <source>
        <dbReference type="SMART" id="SM00382"/>
    </source>
</evidence>
<dbReference type="SUPFAM" id="SSF47090">
    <property type="entry name" value="PGBD-like"/>
    <property type="match status" value="1"/>
</dbReference>
<dbReference type="Gene3D" id="3.40.50.300">
    <property type="entry name" value="P-loop containing nucleotide triphosphate hydrolases"/>
    <property type="match status" value="1"/>
</dbReference>
<reference evidence="2 3" key="1">
    <citation type="journal article" date="2017" name="Elife">
        <title>Extensive horizontal gene transfer in cheese-associated bacteria.</title>
        <authorList>
            <person name="Bonham K.S."/>
            <person name="Wolfe B.E."/>
            <person name="Dutton R.J."/>
        </authorList>
    </citation>
    <scope>NUCLEOTIDE SEQUENCE [LARGE SCALE GENOMIC DNA]</scope>
    <source>
        <strain evidence="2 3">JB196</strain>
    </source>
</reference>
<dbReference type="SMART" id="SM00382">
    <property type="entry name" value="AAA"/>
    <property type="match status" value="1"/>
</dbReference>
<dbReference type="SUPFAM" id="SSF52540">
    <property type="entry name" value="P-loop containing nucleoside triphosphate hydrolases"/>
    <property type="match status" value="1"/>
</dbReference>
<dbReference type="PANTHER" id="PTHR35894:SF1">
    <property type="entry name" value="PHOSPHORIBULOKINASE _ URIDINE KINASE FAMILY"/>
    <property type="match status" value="1"/>
</dbReference>
<dbReference type="InterPro" id="IPR027417">
    <property type="entry name" value="P-loop_NTPase"/>
</dbReference>
<feature type="domain" description="AAA+ ATPase" evidence="1">
    <location>
        <begin position="42"/>
        <end position="195"/>
    </location>
</feature>
<organism evidence="2 3">
    <name type="scientific">Vibrio casei</name>
    <dbReference type="NCBI Taxonomy" id="673372"/>
    <lineage>
        <taxon>Bacteria</taxon>
        <taxon>Pseudomonadati</taxon>
        <taxon>Pseudomonadota</taxon>
        <taxon>Gammaproteobacteria</taxon>
        <taxon>Vibrionales</taxon>
        <taxon>Vibrionaceae</taxon>
        <taxon>Vibrio</taxon>
    </lineage>
</organism>
<dbReference type="Pfam" id="PF13401">
    <property type="entry name" value="AAA_22"/>
    <property type="match status" value="1"/>
</dbReference>
<dbReference type="Gene3D" id="1.10.101.10">
    <property type="entry name" value="PGBD-like superfamily/PGBD"/>
    <property type="match status" value="1"/>
</dbReference>
<evidence type="ECO:0000313" key="3">
    <source>
        <dbReference type="Proteomes" id="UP000252479"/>
    </source>
</evidence>
<dbReference type="RefSeq" id="WP_086960810.1">
    <property type="nucleotide sequence ID" value="NZ_FUKS01000035.1"/>
</dbReference>
<comment type="caution">
    <text evidence="2">The sequence shown here is derived from an EMBL/GenBank/DDBJ whole genome shotgun (WGS) entry which is preliminary data.</text>
</comment>
<dbReference type="InterPro" id="IPR048809">
    <property type="entry name" value="GspA_C39-like"/>
</dbReference>
<dbReference type="GO" id="GO:0016887">
    <property type="term" value="F:ATP hydrolysis activity"/>
    <property type="evidence" value="ECO:0007669"/>
    <property type="project" value="InterPro"/>
</dbReference>